<keyword evidence="3" id="KW-1185">Reference proteome</keyword>
<evidence type="ECO:0000313" key="2">
    <source>
        <dbReference type="EMBL" id="KAK1708693.1"/>
    </source>
</evidence>
<evidence type="ECO:0000313" key="3">
    <source>
        <dbReference type="Proteomes" id="UP001244207"/>
    </source>
</evidence>
<dbReference type="EMBL" id="JAHMHS010000191">
    <property type="protein sequence ID" value="KAK1708693.1"/>
    <property type="molecule type" value="Genomic_DNA"/>
</dbReference>
<dbReference type="Proteomes" id="UP001244207">
    <property type="component" value="Unassembled WGS sequence"/>
</dbReference>
<dbReference type="GeneID" id="85394860"/>
<proteinExistence type="predicted"/>
<feature type="compositionally biased region" description="Basic and acidic residues" evidence="1">
    <location>
        <begin position="136"/>
        <end position="149"/>
    </location>
</feature>
<accession>A0AAD8XBZ5</accession>
<sequence length="180" mass="21262">MDPFNKLPAELRVKVGGLHYLRRSFESRREVKASEAEGNAVEEGEVKKNSEDGPGMYQMLHSRIIPNYDTLTTMYEQRAWVFLDDTGFYPSPSPNAKPHFPTGDQALDECFETIQKDEDYWDHPWQARARRRSQKWHNEMSPRKTKPEDYQDSELEENCQISLPDIVDGMYWDNLRPFWQ</sequence>
<comment type="caution">
    <text evidence="2">The sequence shown here is derived from an EMBL/GenBank/DDBJ whole genome shotgun (WGS) entry which is preliminary data.</text>
</comment>
<dbReference type="AlphaFoldDB" id="A0AAD8XBZ5"/>
<gene>
    <name evidence="2" type="ORF">BDZ83DRAFT_657455</name>
</gene>
<organism evidence="2 3">
    <name type="scientific">Glomerella acutata</name>
    <name type="common">Colletotrichum acutatum</name>
    <dbReference type="NCBI Taxonomy" id="27357"/>
    <lineage>
        <taxon>Eukaryota</taxon>
        <taxon>Fungi</taxon>
        <taxon>Dikarya</taxon>
        <taxon>Ascomycota</taxon>
        <taxon>Pezizomycotina</taxon>
        <taxon>Sordariomycetes</taxon>
        <taxon>Hypocreomycetidae</taxon>
        <taxon>Glomerellales</taxon>
        <taxon>Glomerellaceae</taxon>
        <taxon>Colletotrichum</taxon>
        <taxon>Colletotrichum acutatum species complex</taxon>
    </lineage>
</organism>
<name>A0AAD8XBZ5_GLOAC</name>
<protein>
    <submittedName>
        <fullName evidence="2">Uncharacterized protein</fullName>
    </submittedName>
</protein>
<evidence type="ECO:0000256" key="1">
    <source>
        <dbReference type="SAM" id="MobiDB-lite"/>
    </source>
</evidence>
<dbReference type="RefSeq" id="XP_060358375.1">
    <property type="nucleotide sequence ID" value="XM_060510961.1"/>
</dbReference>
<feature type="region of interest" description="Disordered" evidence="1">
    <location>
        <begin position="132"/>
        <end position="154"/>
    </location>
</feature>
<reference evidence="2" key="1">
    <citation type="submission" date="2021-12" db="EMBL/GenBank/DDBJ databases">
        <title>Comparative genomics, transcriptomics and evolutionary studies reveal genomic signatures of adaptation to plant cell wall in hemibiotrophic fungi.</title>
        <authorList>
            <consortium name="DOE Joint Genome Institute"/>
            <person name="Baroncelli R."/>
            <person name="Diaz J.F."/>
            <person name="Benocci T."/>
            <person name="Peng M."/>
            <person name="Battaglia E."/>
            <person name="Haridas S."/>
            <person name="Andreopoulos W."/>
            <person name="Labutti K."/>
            <person name="Pangilinan J."/>
            <person name="Floch G.L."/>
            <person name="Makela M.R."/>
            <person name="Henrissat B."/>
            <person name="Grigoriev I.V."/>
            <person name="Crouch J.A."/>
            <person name="De Vries R.P."/>
            <person name="Sukno S.A."/>
            <person name="Thon M.R."/>
        </authorList>
    </citation>
    <scope>NUCLEOTIDE SEQUENCE</scope>
    <source>
        <strain evidence="2">CBS 112980</strain>
    </source>
</reference>
<feature type="region of interest" description="Disordered" evidence="1">
    <location>
        <begin position="29"/>
        <end position="53"/>
    </location>
</feature>